<dbReference type="SUPFAM" id="SSF52047">
    <property type="entry name" value="RNI-like"/>
    <property type="match status" value="1"/>
</dbReference>
<organism evidence="1 2">
    <name type="scientific">Kwoniella dendrophila CBS 6074</name>
    <dbReference type="NCBI Taxonomy" id="1295534"/>
    <lineage>
        <taxon>Eukaryota</taxon>
        <taxon>Fungi</taxon>
        <taxon>Dikarya</taxon>
        <taxon>Basidiomycota</taxon>
        <taxon>Agaricomycotina</taxon>
        <taxon>Tremellomycetes</taxon>
        <taxon>Tremellales</taxon>
        <taxon>Cryptococcaceae</taxon>
        <taxon>Kwoniella</taxon>
    </lineage>
</organism>
<proteinExistence type="predicted"/>
<keyword evidence="2" id="KW-1185">Reference proteome</keyword>
<accession>A0AAX4JYK3</accession>
<dbReference type="EMBL" id="CP144104">
    <property type="protein sequence ID" value="WWC90566.1"/>
    <property type="molecule type" value="Genomic_DNA"/>
</dbReference>
<protein>
    <submittedName>
        <fullName evidence="1">Uncharacterized protein</fullName>
    </submittedName>
</protein>
<gene>
    <name evidence="1" type="ORF">L201_005502</name>
</gene>
<dbReference type="RefSeq" id="XP_066077329.1">
    <property type="nucleotide sequence ID" value="XM_066221232.1"/>
</dbReference>
<name>A0AAX4JYK3_9TREE</name>
<sequence length="354" mass="40369">MLHQPLTNLRHLQITLEDDWQDTLHSGLLCMPHVRSLTISSASAYAGGWGRKTMLDLPDGRCWPIMKYLKRLEVDEMYPELEEMVTNVLLQSKSIQYVALRDPADRWKPSSMNPVVLALKDIKHLDYLALNRKTFDIFQLSGNLPSIDILSISDDRLKYNLSLLQGDIIPPCDTMSILYLHGNSTLPPITTSFAWDEEVHSLPAPVRSINPTILADIEKASKLQLILFPAQVEDEYFIHEEYLTPEESLKKVGRGITLRTYTSTDDQHTFTHCTSYTAHHTHVSDSQAYPSEDIQEEYTDYDGCYVDANTLGNMYQAVYKPTNWTEGGRGLDLPEQAWRILKVAKDKVVGRQEL</sequence>
<dbReference type="GeneID" id="91096172"/>
<dbReference type="AlphaFoldDB" id="A0AAX4JYK3"/>
<evidence type="ECO:0000313" key="2">
    <source>
        <dbReference type="Proteomes" id="UP001355207"/>
    </source>
</evidence>
<reference evidence="1 2" key="1">
    <citation type="submission" date="2024-01" db="EMBL/GenBank/DDBJ databases">
        <title>Comparative genomics of Cryptococcus and Kwoniella reveals pathogenesis evolution and contrasting modes of karyotype evolution via chromosome fusion or intercentromeric recombination.</title>
        <authorList>
            <person name="Coelho M.A."/>
            <person name="David-Palma M."/>
            <person name="Shea T."/>
            <person name="Bowers K."/>
            <person name="McGinley-Smith S."/>
            <person name="Mohammad A.W."/>
            <person name="Gnirke A."/>
            <person name="Yurkov A.M."/>
            <person name="Nowrousian M."/>
            <person name="Sun S."/>
            <person name="Cuomo C.A."/>
            <person name="Heitman J."/>
        </authorList>
    </citation>
    <scope>NUCLEOTIDE SEQUENCE [LARGE SCALE GENOMIC DNA]</scope>
    <source>
        <strain evidence="1 2">CBS 6074</strain>
    </source>
</reference>
<evidence type="ECO:0000313" key="1">
    <source>
        <dbReference type="EMBL" id="WWC90566.1"/>
    </source>
</evidence>
<dbReference type="Proteomes" id="UP001355207">
    <property type="component" value="Chromosome 7"/>
</dbReference>